<accession>A0ABD3JPH8</accession>
<dbReference type="EMBL" id="JBJKBG010000007">
    <property type="protein sequence ID" value="KAL3729739.1"/>
    <property type="molecule type" value="Genomic_DNA"/>
</dbReference>
<comment type="caution">
    <text evidence="2">The sequence shown here is derived from an EMBL/GenBank/DDBJ whole genome shotgun (WGS) entry which is preliminary data.</text>
</comment>
<feature type="region of interest" description="Disordered" evidence="1">
    <location>
        <begin position="113"/>
        <end position="170"/>
    </location>
</feature>
<proteinExistence type="predicted"/>
<dbReference type="Proteomes" id="UP001634007">
    <property type="component" value="Unassembled WGS sequence"/>
</dbReference>
<feature type="compositionally biased region" description="Basic and acidic residues" evidence="1">
    <location>
        <begin position="78"/>
        <end position="91"/>
    </location>
</feature>
<organism evidence="2 3">
    <name type="scientific">Eucalyptus globulus</name>
    <name type="common">Tasmanian blue gum</name>
    <dbReference type="NCBI Taxonomy" id="34317"/>
    <lineage>
        <taxon>Eukaryota</taxon>
        <taxon>Viridiplantae</taxon>
        <taxon>Streptophyta</taxon>
        <taxon>Embryophyta</taxon>
        <taxon>Tracheophyta</taxon>
        <taxon>Spermatophyta</taxon>
        <taxon>Magnoliopsida</taxon>
        <taxon>eudicotyledons</taxon>
        <taxon>Gunneridae</taxon>
        <taxon>Pentapetalae</taxon>
        <taxon>rosids</taxon>
        <taxon>malvids</taxon>
        <taxon>Myrtales</taxon>
        <taxon>Myrtaceae</taxon>
        <taxon>Myrtoideae</taxon>
        <taxon>Eucalypteae</taxon>
        <taxon>Eucalyptus</taxon>
    </lineage>
</organism>
<dbReference type="AlphaFoldDB" id="A0ABD3JPH8"/>
<evidence type="ECO:0000256" key="1">
    <source>
        <dbReference type="SAM" id="MobiDB-lite"/>
    </source>
</evidence>
<evidence type="ECO:0008006" key="4">
    <source>
        <dbReference type="Google" id="ProtNLM"/>
    </source>
</evidence>
<name>A0ABD3JPH8_EUCGL</name>
<protein>
    <recommendedName>
        <fullName evidence="4">CCHC-type domain-containing protein</fullName>
    </recommendedName>
</protein>
<gene>
    <name evidence="2" type="ORF">ACJRO7_026819</name>
</gene>
<sequence length="170" mass="18241">MCSGYEENFGKSSEFATAFVFLVSHLSYEKNRHRLELNQGVVDKFSECSHRFSFVTFDEKQAMDEAIEEKAQPQGSGRDQDGDRSSDRGPNRDIVTVVVIVALIRPVVVESACGKPGHSTRECPSEEGRGGSYAGSNDRYGGGGGGHYGPDRNGGRPGGCNRDSGTQGGS</sequence>
<keyword evidence="3" id="KW-1185">Reference proteome</keyword>
<reference evidence="2 3" key="1">
    <citation type="submission" date="2024-11" db="EMBL/GenBank/DDBJ databases">
        <title>Chromosome-level genome assembly of Eucalyptus globulus Labill. provides insights into its genome evolution.</title>
        <authorList>
            <person name="Li X."/>
        </authorList>
    </citation>
    <scope>NUCLEOTIDE SEQUENCE [LARGE SCALE GENOMIC DNA]</scope>
    <source>
        <strain evidence="2">CL2024</strain>
        <tissue evidence="2">Fresh tender leaves</tissue>
    </source>
</reference>
<evidence type="ECO:0000313" key="3">
    <source>
        <dbReference type="Proteomes" id="UP001634007"/>
    </source>
</evidence>
<evidence type="ECO:0000313" key="2">
    <source>
        <dbReference type="EMBL" id="KAL3729739.1"/>
    </source>
</evidence>
<feature type="compositionally biased region" description="Basic and acidic residues" evidence="1">
    <location>
        <begin position="119"/>
        <end position="129"/>
    </location>
</feature>
<feature type="region of interest" description="Disordered" evidence="1">
    <location>
        <begin position="67"/>
        <end position="91"/>
    </location>
</feature>